<feature type="region of interest" description="Disordered" evidence="8">
    <location>
        <begin position="1921"/>
        <end position="1962"/>
    </location>
</feature>
<dbReference type="Gene3D" id="3.90.70.10">
    <property type="entry name" value="Cysteine proteinases"/>
    <property type="match status" value="2"/>
</dbReference>
<evidence type="ECO:0000256" key="1">
    <source>
        <dbReference type="ARBA" id="ARBA00000707"/>
    </source>
</evidence>
<evidence type="ECO:0000313" key="11">
    <source>
        <dbReference type="EMBL" id="KAF1942844.1"/>
    </source>
</evidence>
<evidence type="ECO:0000256" key="3">
    <source>
        <dbReference type="ARBA" id="ARBA00012759"/>
    </source>
</evidence>
<dbReference type="InterPro" id="IPR001394">
    <property type="entry name" value="Peptidase_C19_UCH"/>
</dbReference>
<accession>A0A6A5SSX3</accession>
<feature type="compositionally biased region" description="Polar residues" evidence="8">
    <location>
        <begin position="359"/>
        <end position="390"/>
    </location>
</feature>
<keyword evidence="4" id="KW-0645">Protease</keyword>
<feature type="compositionally biased region" description="Basic residues" evidence="8">
    <location>
        <begin position="1589"/>
        <end position="1619"/>
    </location>
</feature>
<dbReference type="CDD" id="cd17039">
    <property type="entry name" value="Ubl_ubiquitin_like"/>
    <property type="match status" value="1"/>
</dbReference>
<feature type="region of interest" description="Disordered" evidence="8">
    <location>
        <begin position="1983"/>
        <end position="2040"/>
    </location>
</feature>
<evidence type="ECO:0000256" key="8">
    <source>
        <dbReference type="SAM" id="MobiDB-lite"/>
    </source>
</evidence>
<reference evidence="11" key="1">
    <citation type="journal article" date="2020" name="Stud. Mycol.">
        <title>101 Dothideomycetes genomes: a test case for predicting lifestyles and emergence of pathogens.</title>
        <authorList>
            <person name="Haridas S."/>
            <person name="Albert R."/>
            <person name="Binder M."/>
            <person name="Bloem J."/>
            <person name="Labutti K."/>
            <person name="Salamov A."/>
            <person name="Andreopoulos B."/>
            <person name="Baker S."/>
            <person name="Barry K."/>
            <person name="Bills G."/>
            <person name="Bluhm B."/>
            <person name="Cannon C."/>
            <person name="Castanera R."/>
            <person name="Culley D."/>
            <person name="Daum C."/>
            <person name="Ezra D."/>
            <person name="Gonzalez J."/>
            <person name="Henrissat B."/>
            <person name="Kuo A."/>
            <person name="Liang C."/>
            <person name="Lipzen A."/>
            <person name="Lutzoni F."/>
            <person name="Magnuson J."/>
            <person name="Mondo S."/>
            <person name="Nolan M."/>
            <person name="Ohm R."/>
            <person name="Pangilinan J."/>
            <person name="Park H.-J."/>
            <person name="Ramirez L."/>
            <person name="Alfaro M."/>
            <person name="Sun H."/>
            <person name="Tritt A."/>
            <person name="Yoshinaga Y."/>
            <person name="Zwiers L.-H."/>
            <person name="Turgeon B."/>
            <person name="Goodwin S."/>
            <person name="Spatafora J."/>
            <person name="Crous P."/>
            <person name="Grigoriev I."/>
        </authorList>
    </citation>
    <scope>NUCLEOTIDE SEQUENCE</scope>
    <source>
        <strain evidence="11">CBS 161.51</strain>
    </source>
</reference>
<feature type="region of interest" description="Disordered" evidence="8">
    <location>
        <begin position="1006"/>
        <end position="1033"/>
    </location>
</feature>
<dbReference type="PROSITE" id="PS00972">
    <property type="entry name" value="USP_1"/>
    <property type="match status" value="1"/>
</dbReference>
<feature type="region of interest" description="Disordered" evidence="8">
    <location>
        <begin position="1414"/>
        <end position="1447"/>
    </location>
</feature>
<feature type="region of interest" description="Disordered" evidence="8">
    <location>
        <begin position="1567"/>
        <end position="1637"/>
    </location>
</feature>
<feature type="compositionally biased region" description="Basic and acidic residues" evidence="8">
    <location>
        <begin position="628"/>
        <end position="641"/>
    </location>
</feature>
<feature type="domain" description="DUSP" evidence="10">
    <location>
        <begin position="704"/>
        <end position="826"/>
    </location>
</feature>
<proteinExistence type="inferred from homology"/>
<comment type="catalytic activity">
    <reaction evidence="1">
        <text>Thiol-dependent hydrolysis of ester, thioester, amide, peptide and isopeptide bonds formed by the C-terminal Gly of ubiquitin (a 76-residue protein attached to proteins as an intracellular targeting signal).</text>
        <dbReference type="EC" id="3.4.19.12"/>
    </reaction>
</comment>
<evidence type="ECO:0000313" key="12">
    <source>
        <dbReference type="Proteomes" id="UP000800038"/>
    </source>
</evidence>
<feature type="domain" description="USP" evidence="9">
    <location>
        <begin position="1043"/>
        <end position="1847"/>
    </location>
</feature>
<dbReference type="GO" id="GO:0016579">
    <property type="term" value="P:protein deubiquitination"/>
    <property type="evidence" value="ECO:0007669"/>
    <property type="project" value="InterPro"/>
</dbReference>
<evidence type="ECO:0000256" key="4">
    <source>
        <dbReference type="ARBA" id="ARBA00022670"/>
    </source>
</evidence>
<dbReference type="Gene3D" id="3.30.2230.10">
    <property type="entry name" value="DUSP-like"/>
    <property type="match status" value="1"/>
</dbReference>
<dbReference type="InterPro" id="IPR038765">
    <property type="entry name" value="Papain-like_cys_pep_sf"/>
</dbReference>
<evidence type="ECO:0000256" key="5">
    <source>
        <dbReference type="ARBA" id="ARBA00022786"/>
    </source>
</evidence>
<dbReference type="SMART" id="SM00695">
    <property type="entry name" value="DUSP"/>
    <property type="match status" value="1"/>
</dbReference>
<dbReference type="InterPro" id="IPR006615">
    <property type="entry name" value="Pept_C19_DUSP"/>
</dbReference>
<evidence type="ECO:0000259" key="9">
    <source>
        <dbReference type="PROSITE" id="PS50235"/>
    </source>
</evidence>
<dbReference type="Pfam" id="PF00443">
    <property type="entry name" value="UCH"/>
    <property type="match status" value="1"/>
</dbReference>
<feature type="compositionally biased region" description="Acidic residues" evidence="8">
    <location>
        <begin position="1950"/>
        <end position="1959"/>
    </location>
</feature>
<feature type="compositionally biased region" description="Basic and acidic residues" evidence="8">
    <location>
        <begin position="522"/>
        <end position="532"/>
    </location>
</feature>
<dbReference type="GO" id="GO:0006508">
    <property type="term" value="P:proteolysis"/>
    <property type="evidence" value="ECO:0007669"/>
    <property type="project" value="UniProtKB-KW"/>
</dbReference>
<evidence type="ECO:0000256" key="2">
    <source>
        <dbReference type="ARBA" id="ARBA00009085"/>
    </source>
</evidence>
<evidence type="ECO:0000256" key="7">
    <source>
        <dbReference type="ARBA" id="ARBA00022807"/>
    </source>
</evidence>
<sequence length="2048" mass="224456">MDPQSVAFQPREDLWRFQSEMLRVQENQADLADRVSRLERKQEDDSRLKNVWGTSSPFPSVLGGTPQQIPLQQPTAEHFSNFDDHSSNLIGNLQLDADEEPRRVGSTSRANSVRFDETANHGHWAHASRSSLDLIPRTGSDMGGHVMSERSYSHKSDGRQSSAGHSVQSMASGRANSLTSFGPTTPLDPPALAPGLFILGSVPAIIRCWLNTNFKHDTLLYAAVCSGSYTSYLDLHLVEYLGFQDQILVSGDGVRKIKLSVYLPEAVPVSASSRSDSPAPQLPSVGVDFTVVEEHDAGVNPKAIQVFLGSDMLRAHNADLLFSSSQLTLYDDDRSKLQIPLVRPEDDRTFKSLHICSGPSASTRLQDTTGSVTTSSQPGTMNETFNTSAVRESFPSADRLNGMGTTTSSEDGGSSARRSLEQRPHLGISTSNHSETRDTQDSGPTSGAQRSGVPPAIWSNWRRDQSEKPSTGSLDWANVGKTSSSNPSHQRRDTGIKVLKPSKPARTLSTSNSSPVTGQSRFFDDGKRRGECETSASPTPPQVKRTISGEKARENVLMQAKSRSANPRKIVAPARDSPAQEGTHSPNANEHGPSPSPPRYLPPHLHDEVDTNAGASSPSDAYANLTIDSREGSITDPDHPRPPPRASSPAKRLHSDMDADNIEQPLPHRSARATSVEMADAPSSGSEADVDASTKQPAGDVQLPSIDEQVARVMALTSGQTRDGQEGYVISDSWLGRVWARASENTNNLQAFSKDATLGPVGPVDNSGLVDTALLRGALADHDFIPIRKGLLLNHDFEVLTAKAWELVLSWYGLKDGSPIIRRYARNTLADKSRENMVWETSPPIITVRKVRTTAPSTAENPRLAEIIVASRYESLFTFLEAAKKAAGIDLNNKVRIWRILKITAADEAPPSQPAGMLTPDASPRDGSPSASTQRPPLVLDVASFNSLAFGTERELVTGTDEKASEFLNMADAGLAEDQVIVLEEHDEKGEYISDSVKAAPKNKVGTQAGKGLQSNANSGRSTPTGGALTRGRMRNGKVRGQVGLTNLGNTCYMNSALQCLRSVEELSMYFLNSKWKKEVNTTNPIGHKGAIARVYAGLLGQIYTVDNQTSFAPRNFKQTLGKANSLFSGYGQQDSQEFVSWLVDALHEDLNRVREKPYHENPDSDDNTFRDPEAIKALGETYRYNHRARNNSVAMDLFSGFYKNTMVCPECEKVSITFDPYSQLTLQLPIEQTWTHTITYVPLYGKPYQLDIDIDKNATIKTLKEFVGKRGGGVPANRLMASEVYSHKFYRHLDDNTTISESNIGSRDDIYFYELDQAPTNWPAPKKKGSKYKNIFSSQSSDEDIPDTVSPLHDRVLIPVFHRGPSSSTYRASTYSMALWPFHIVLTRDEAKDYDTIIRKVLARVAQMTTRDILSELGPEPSRPGSDVVLTTEEDASPNDPEVKDGSVEGEDIVEVTMTDPNETAQLTEPSHIPEVLRPGSYIHPEFRHLFELKHTKKGSEIVTTGWSTVDHSKNLEPISKRIRIPPSREDSSQSSPGGTESSSSDEDETSQSIVDANAAIDAANVSSDEEMQSIEPDAPELAPSGRQNKKKSKKARKQERKQERKHKNNKNFRNRKGKVPDQPNYPEGPDDESDESLIRMGEALVLEWNLEAYDALFGGSSETDSRGMDVMKLVEIMDDPEIQDKKAKRAARRKHGITLGECFTESSKSEVLSEDNAWYCSRCKELRRATKTLEIWTAPDILIIHLKRFSGQRTFRDKIEELVDFPVQGLDLSGKVGFPEDKDLTYDLFAVDNHFGGLGGGHYTATAQNFFDKQWYDYNDSVVSRCDSGQKAVSKAAYLLFYRRRSPVPLGPPELQQIVTADSSPDSDEDNNEDGPQRSRSPSGNGLRLGDSSRNGSSSAGAAVAGVGALRGGGLALSAAGNHRRNGAGAGNLSDEDEIGMPPPAYDGNDEGYDDAENTIGDLYTPLDRWDSNSDQPMWSFNNLDSTTRNRDSDDAASDAPASVGGDNDLRSRMLEDFGEELGTRPGVSTPTREEDVAEIRLVGDD</sequence>
<dbReference type="InterPro" id="IPR028889">
    <property type="entry name" value="USP"/>
</dbReference>
<evidence type="ECO:0000259" key="10">
    <source>
        <dbReference type="PROSITE" id="PS51283"/>
    </source>
</evidence>
<feature type="region of interest" description="Disordered" evidence="8">
    <location>
        <begin position="94"/>
        <end position="114"/>
    </location>
</feature>
<dbReference type="EMBL" id="ML976031">
    <property type="protein sequence ID" value="KAF1942844.1"/>
    <property type="molecule type" value="Genomic_DNA"/>
</dbReference>
<feature type="compositionally biased region" description="Low complexity" evidence="8">
    <location>
        <begin position="402"/>
        <end position="415"/>
    </location>
</feature>
<feature type="compositionally biased region" description="Polar residues" evidence="8">
    <location>
        <begin position="1013"/>
        <end position="1025"/>
    </location>
</feature>
<feature type="compositionally biased region" description="Polar residues" evidence="8">
    <location>
        <begin position="507"/>
        <end position="520"/>
    </location>
</feature>
<protein>
    <recommendedName>
        <fullName evidence="3">ubiquitinyl hydrolase 1</fullName>
        <ecNumber evidence="3">3.4.19.12</ecNumber>
    </recommendedName>
</protein>
<feature type="compositionally biased region" description="Low complexity" evidence="8">
    <location>
        <begin position="1534"/>
        <end position="1544"/>
    </location>
</feature>
<dbReference type="InterPro" id="IPR018200">
    <property type="entry name" value="USP_CS"/>
</dbReference>
<dbReference type="Proteomes" id="UP000800038">
    <property type="component" value="Unassembled WGS sequence"/>
</dbReference>
<organism evidence="11 12">
    <name type="scientific">Clathrospora elynae</name>
    <dbReference type="NCBI Taxonomy" id="706981"/>
    <lineage>
        <taxon>Eukaryota</taxon>
        <taxon>Fungi</taxon>
        <taxon>Dikarya</taxon>
        <taxon>Ascomycota</taxon>
        <taxon>Pezizomycotina</taxon>
        <taxon>Dothideomycetes</taxon>
        <taxon>Pleosporomycetidae</taxon>
        <taxon>Pleosporales</taxon>
        <taxon>Diademaceae</taxon>
        <taxon>Clathrospora</taxon>
    </lineage>
</organism>
<feature type="compositionally biased region" description="Low complexity" evidence="8">
    <location>
        <begin position="1888"/>
        <end position="1902"/>
    </location>
</feature>
<feature type="region of interest" description="Disordered" evidence="8">
    <location>
        <begin position="909"/>
        <end position="935"/>
    </location>
</feature>
<feature type="region of interest" description="Disordered" evidence="8">
    <location>
        <begin position="134"/>
        <end position="182"/>
    </location>
</feature>
<feature type="region of interest" description="Disordered" evidence="8">
    <location>
        <begin position="1519"/>
        <end position="1553"/>
    </location>
</feature>
<dbReference type="InterPro" id="IPR050185">
    <property type="entry name" value="Ub_carboxyl-term_hydrolase"/>
</dbReference>
<comment type="similarity">
    <text evidence="2">Belongs to the peptidase C19 family.</text>
</comment>
<keyword evidence="12" id="KW-1185">Reference proteome</keyword>
<feature type="compositionally biased region" description="Basic and acidic residues" evidence="8">
    <location>
        <begin position="147"/>
        <end position="158"/>
    </location>
</feature>
<dbReference type="SUPFAM" id="SSF54001">
    <property type="entry name" value="Cysteine proteinases"/>
    <property type="match status" value="1"/>
</dbReference>
<dbReference type="EC" id="3.4.19.12" evidence="3"/>
<dbReference type="PROSITE" id="PS00973">
    <property type="entry name" value="USP_2"/>
    <property type="match status" value="1"/>
</dbReference>
<keyword evidence="6" id="KW-0378">Hydrolase</keyword>
<keyword evidence="7" id="KW-0788">Thiol protease</keyword>
<feature type="region of interest" description="Disordered" evidence="8">
    <location>
        <begin position="1853"/>
        <end position="1902"/>
    </location>
</feature>
<dbReference type="InterPro" id="IPR035927">
    <property type="entry name" value="DUSP-like_sf"/>
</dbReference>
<feature type="region of interest" description="Disordered" evidence="8">
    <location>
        <begin position="358"/>
        <end position="705"/>
    </location>
</feature>
<dbReference type="PANTHER" id="PTHR21646">
    <property type="entry name" value="UBIQUITIN CARBOXYL-TERMINAL HYDROLASE"/>
    <property type="match status" value="1"/>
</dbReference>
<dbReference type="Pfam" id="PF06337">
    <property type="entry name" value="DUSP"/>
    <property type="match status" value="1"/>
</dbReference>
<dbReference type="CDD" id="cd02674">
    <property type="entry name" value="Peptidase_C19R"/>
    <property type="match status" value="1"/>
</dbReference>
<feature type="compositionally biased region" description="Polar residues" evidence="8">
    <location>
        <begin position="159"/>
        <end position="181"/>
    </location>
</feature>
<evidence type="ECO:0000256" key="6">
    <source>
        <dbReference type="ARBA" id="ARBA00022801"/>
    </source>
</evidence>
<dbReference type="PROSITE" id="PS51283">
    <property type="entry name" value="DUSP"/>
    <property type="match status" value="1"/>
</dbReference>
<dbReference type="SUPFAM" id="SSF143791">
    <property type="entry name" value="DUSP-like"/>
    <property type="match status" value="1"/>
</dbReference>
<name>A0A6A5SSX3_9PLEO</name>
<dbReference type="GO" id="GO:0004843">
    <property type="term" value="F:cysteine-type deubiquitinase activity"/>
    <property type="evidence" value="ECO:0007669"/>
    <property type="project" value="UniProtKB-EC"/>
</dbReference>
<keyword evidence="5" id="KW-0833">Ubl conjugation pathway</keyword>
<gene>
    <name evidence="11" type="ORF">EJ02DRAFT_401734</name>
</gene>
<dbReference type="OrthoDB" id="952271at2759"/>
<dbReference type="PANTHER" id="PTHR21646:SF24">
    <property type="entry name" value="UBIQUITIN CARBOXYL-TERMINAL HYDROLASE"/>
    <property type="match status" value="1"/>
</dbReference>
<dbReference type="PROSITE" id="PS50235">
    <property type="entry name" value="USP_3"/>
    <property type="match status" value="1"/>
</dbReference>